<dbReference type="InterPro" id="IPR035902">
    <property type="entry name" value="Nuc_phospho_transferase"/>
</dbReference>
<evidence type="ECO:0000259" key="4">
    <source>
        <dbReference type="Pfam" id="PF02885"/>
    </source>
</evidence>
<dbReference type="GO" id="GO:0000162">
    <property type="term" value="P:L-tryptophan biosynthetic process"/>
    <property type="evidence" value="ECO:0007669"/>
    <property type="project" value="InterPro"/>
</dbReference>
<protein>
    <submittedName>
        <fullName evidence="5">Anthranilate phosphoribosyltransferase</fullName>
    </submittedName>
</protein>
<feature type="domain" description="Glycosyl transferase family 3 N-terminal" evidence="4">
    <location>
        <begin position="9"/>
        <end position="69"/>
    </location>
</feature>
<evidence type="ECO:0000256" key="2">
    <source>
        <dbReference type="ARBA" id="ARBA00022679"/>
    </source>
</evidence>
<dbReference type="PANTHER" id="PTHR43285:SF2">
    <property type="entry name" value="ANTHRANILATE PHOSPHORIBOSYLTRANSFERASE"/>
    <property type="match status" value="1"/>
</dbReference>
<dbReference type="STRING" id="1890364.A0A2P6NE41"/>
<proteinExistence type="inferred from homology"/>
<keyword evidence="1 5" id="KW-0328">Glycosyltransferase</keyword>
<dbReference type="AlphaFoldDB" id="A0A2P6NE41"/>
<dbReference type="InterPro" id="IPR036320">
    <property type="entry name" value="Glycosyl_Trfase_fam3_N_dom_sf"/>
</dbReference>
<evidence type="ECO:0000256" key="1">
    <source>
        <dbReference type="ARBA" id="ARBA00022676"/>
    </source>
</evidence>
<reference evidence="5 6" key="1">
    <citation type="journal article" date="2018" name="Genome Biol. Evol.">
        <title>Multiple Roots of Fruiting Body Formation in Amoebozoa.</title>
        <authorList>
            <person name="Hillmann F."/>
            <person name="Forbes G."/>
            <person name="Novohradska S."/>
            <person name="Ferling I."/>
            <person name="Riege K."/>
            <person name="Groth M."/>
            <person name="Westermann M."/>
            <person name="Marz M."/>
            <person name="Spaller T."/>
            <person name="Winckler T."/>
            <person name="Schaap P."/>
            <person name="Glockner G."/>
        </authorList>
    </citation>
    <scope>NUCLEOTIDE SEQUENCE [LARGE SCALE GENOMIC DNA]</scope>
    <source>
        <strain evidence="5 6">Jena</strain>
    </source>
</reference>
<evidence type="ECO:0000313" key="6">
    <source>
        <dbReference type="Proteomes" id="UP000241769"/>
    </source>
</evidence>
<keyword evidence="2 5" id="KW-0808">Transferase</keyword>
<sequence length="347" mass="37064">MSGELAIRQALKDQFNRKTLSAQQISDVFKEIISGQATPAQTGAFLTALQFSPLTSEVMFSAASAMSSFAVPCDVRPLEGLRDVLDIVGTGGDLSGFPTFNASTAAATVVAACGVKVAKHGNRSSGRCGSADFIEALGAKMDLKSEQVVKIVDTVNFSFLFAQNFHPCMGAVASIRRELGVRTIFNWLGPLINPVKPNRMLLGVGTPDLGRLYAEVFLQQHSEGKHGEARAFIVHSDDGMDEISPAAGTHAWIVQDGNITETDISPETFGLPRHPLTSVESGTPPQNAATFRRILAGEGESDPTLRPVLDFILMNSAVALWLVGKAISSGAVRTLVEKYIQFSNTVQ</sequence>
<dbReference type="HAMAP" id="MF_00211">
    <property type="entry name" value="TrpD"/>
    <property type="match status" value="1"/>
</dbReference>
<dbReference type="GO" id="GO:0005829">
    <property type="term" value="C:cytosol"/>
    <property type="evidence" value="ECO:0007669"/>
    <property type="project" value="TreeGrafter"/>
</dbReference>
<dbReference type="InParanoid" id="A0A2P6NE41"/>
<dbReference type="Pfam" id="PF00591">
    <property type="entry name" value="Glycos_transf_3"/>
    <property type="match status" value="1"/>
</dbReference>
<dbReference type="OrthoDB" id="427800at2759"/>
<dbReference type="InterPro" id="IPR005940">
    <property type="entry name" value="Anthranilate_Pribosyl_Tfrase"/>
</dbReference>
<dbReference type="GO" id="GO:0004048">
    <property type="term" value="F:anthranilate phosphoribosyltransferase activity"/>
    <property type="evidence" value="ECO:0007669"/>
    <property type="project" value="InterPro"/>
</dbReference>
<dbReference type="SUPFAM" id="SSF47648">
    <property type="entry name" value="Nucleoside phosphorylase/phosphoribosyltransferase N-terminal domain"/>
    <property type="match status" value="1"/>
</dbReference>
<dbReference type="Proteomes" id="UP000241769">
    <property type="component" value="Unassembled WGS sequence"/>
</dbReference>
<evidence type="ECO:0000313" key="5">
    <source>
        <dbReference type="EMBL" id="PRP82226.1"/>
    </source>
</evidence>
<dbReference type="Gene3D" id="3.40.1030.10">
    <property type="entry name" value="Nucleoside phosphorylase/phosphoribosyltransferase catalytic domain"/>
    <property type="match status" value="1"/>
</dbReference>
<dbReference type="InterPro" id="IPR017459">
    <property type="entry name" value="Glycosyl_Trfase_fam3_N_dom"/>
</dbReference>
<name>A0A2P6NE41_9EUKA</name>
<dbReference type="PANTHER" id="PTHR43285">
    <property type="entry name" value="ANTHRANILATE PHOSPHORIBOSYLTRANSFERASE"/>
    <property type="match status" value="1"/>
</dbReference>
<evidence type="ECO:0000259" key="3">
    <source>
        <dbReference type="Pfam" id="PF00591"/>
    </source>
</evidence>
<feature type="domain" description="Glycosyl transferase family 3" evidence="3">
    <location>
        <begin position="83"/>
        <end position="338"/>
    </location>
</feature>
<dbReference type="Gene3D" id="1.20.970.10">
    <property type="entry name" value="Transferase, Pyrimidine Nucleoside Phosphorylase, Chain C"/>
    <property type="match status" value="1"/>
</dbReference>
<dbReference type="InterPro" id="IPR000312">
    <property type="entry name" value="Glycosyl_Trfase_fam3"/>
</dbReference>
<organism evidence="5 6">
    <name type="scientific">Planoprotostelium fungivorum</name>
    <dbReference type="NCBI Taxonomy" id="1890364"/>
    <lineage>
        <taxon>Eukaryota</taxon>
        <taxon>Amoebozoa</taxon>
        <taxon>Evosea</taxon>
        <taxon>Variosea</taxon>
        <taxon>Cavosteliida</taxon>
        <taxon>Cavosteliaceae</taxon>
        <taxon>Planoprotostelium</taxon>
    </lineage>
</organism>
<comment type="caution">
    <text evidence="5">The sequence shown here is derived from an EMBL/GenBank/DDBJ whole genome shotgun (WGS) entry which is preliminary data.</text>
</comment>
<dbReference type="NCBIfam" id="TIGR01245">
    <property type="entry name" value="trpD"/>
    <property type="match status" value="1"/>
</dbReference>
<dbReference type="SUPFAM" id="SSF52418">
    <property type="entry name" value="Nucleoside phosphorylase/phosphoribosyltransferase catalytic domain"/>
    <property type="match status" value="1"/>
</dbReference>
<gene>
    <name evidence="5" type="ORF">PROFUN_06238</name>
</gene>
<accession>A0A2P6NE41</accession>
<keyword evidence="6" id="KW-1185">Reference proteome</keyword>
<dbReference type="Pfam" id="PF02885">
    <property type="entry name" value="Glycos_trans_3N"/>
    <property type="match status" value="1"/>
</dbReference>
<dbReference type="EMBL" id="MDYQ01000107">
    <property type="protein sequence ID" value="PRP82226.1"/>
    <property type="molecule type" value="Genomic_DNA"/>
</dbReference>